<dbReference type="SMART" id="SM00671">
    <property type="entry name" value="SEL1"/>
    <property type="match status" value="1"/>
</dbReference>
<sequence>MLDATFIYSYENGKWVRCTDAKYVDKDIEYTPCLTVVEYTGYPYDYYHALDTDYIFCPIHNTIEEIEEISDNHVVSQEGCCLDGLLGHASLKLSYMPEKHEMAFVPYRWRVFQRTPDKSTNIACDVMKVQYCRNGIIRRWLNYSLAVDFVKDKVMVSKIKQIDNTRIDWTETDIDVPDVVVETAIEAMRDNTLCATGIKPSVLCQIKNKTTLLGYIERPFDVNIVFLKKFFQEFIKQDDTDVFDEIFTKEEKNNYKIICDLLEINPPKGLRKAYAFNPYAIVWYMIFKQWGIKDINFMHKFFYLDDCIANLYLHRFHYDREEKCVTRDVAIVRWIVLEFYCKWLLEQKGEKKMLKWLYVVSRDASMTELQWDILNSFHAFYKDLSEEVIARLLKDGLTDYVHDAISTEVTALSEKWESTKVKYNKIEQTYACRINGYEFRLLPNTRMLSKIGAAFNNCVATYRDRILNRESVIVYVMNKEEYSACIELKKGCHIVQASGKYNRQLDREVNNVCFYWAKHNHLEIDVDDIVPMSPEELKEFDDVIVEPIPYEKSIDEMNLEELVNIDEDKICDGYYLMLEWALRHSNKYPLSAPYWMEFTDEISRLTYLLPEGERIFKAAGSGNTEAMIALGRMYFRGRVIRQDYDKSLEWLERAGQLGNLKGCMIAHKVRDYMNRDLSDRDRAILLGLSELRHRVAVGGLG</sequence>
<name>A0A1M6BVR2_9FIRM</name>
<protein>
    <submittedName>
        <fullName evidence="1">Sel1 repeat-containing protein</fullName>
    </submittedName>
</protein>
<dbReference type="Pfam" id="PF14284">
    <property type="entry name" value="PcfJ"/>
    <property type="match status" value="1"/>
</dbReference>
<dbReference type="OrthoDB" id="1660386at2"/>
<proteinExistence type="predicted"/>
<reference evidence="1 2" key="1">
    <citation type="submission" date="2016-11" db="EMBL/GenBank/DDBJ databases">
        <authorList>
            <person name="Jaros S."/>
            <person name="Januszkiewicz K."/>
            <person name="Wedrychowicz H."/>
        </authorList>
    </citation>
    <scope>NUCLEOTIDE SEQUENCE [LARGE SCALE GENOMIC DNA]</scope>
    <source>
        <strain evidence="1 2">DSM 3074</strain>
    </source>
</reference>
<dbReference type="AlphaFoldDB" id="A0A1M6BVR2"/>
<dbReference type="EMBL" id="FQYW01000007">
    <property type="protein sequence ID" value="SHI52850.1"/>
    <property type="molecule type" value="Genomic_DNA"/>
</dbReference>
<dbReference type="Pfam" id="PF08238">
    <property type="entry name" value="Sel1"/>
    <property type="match status" value="1"/>
</dbReference>
<organism evidence="1 2">
    <name type="scientific">Anaerovibrio lipolyticus DSM 3074</name>
    <dbReference type="NCBI Taxonomy" id="1120997"/>
    <lineage>
        <taxon>Bacteria</taxon>
        <taxon>Bacillati</taxon>
        <taxon>Bacillota</taxon>
        <taxon>Negativicutes</taxon>
        <taxon>Selenomonadales</taxon>
        <taxon>Selenomonadaceae</taxon>
        <taxon>Anaerovibrio</taxon>
    </lineage>
</organism>
<accession>A0A1M6BVR2</accession>
<dbReference type="InterPro" id="IPR025586">
    <property type="entry name" value="PcfJ"/>
</dbReference>
<evidence type="ECO:0000313" key="2">
    <source>
        <dbReference type="Proteomes" id="UP000191240"/>
    </source>
</evidence>
<evidence type="ECO:0000313" key="1">
    <source>
        <dbReference type="EMBL" id="SHI52850.1"/>
    </source>
</evidence>
<dbReference type="Proteomes" id="UP000191240">
    <property type="component" value="Unassembled WGS sequence"/>
</dbReference>
<dbReference type="SUPFAM" id="SSF81901">
    <property type="entry name" value="HCP-like"/>
    <property type="match status" value="1"/>
</dbReference>
<dbReference type="Gene3D" id="1.25.40.10">
    <property type="entry name" value="Tetratricopeptide repeat domain"/>
    <property type="match status" value="1"/>
</dbReference>
<gene>
    <name evidence="1" type="ORF">SAMN02745671_00868</name>
</gene>
<dbReference type="RefSeq" id="WP_080325471.1">
    <property type="nucleotide sequence ID" value="NZ_FQYW01000007.1"/>
</dbReference>
<dbReference type="InterPro" id="IPR011990">
    <property type="entry name" value="TPR-like_helical_dom_sf"/>
</dbReference>
<dbReference type="InterPro" id="IPR006597">
    <property type="entry name" value="Sel1-like"/>
</dbReference>